<dbReference type="Pfam" id="PF00023">
    <property type="entry name" value="Ank"/>
    <property type="match status" value="1"/>
</dbReference>
<dbReference type="InterPro" id="IPR002110">
    <property type="entry name" value="Ankyrin_rpt"/>
</dbReference>
<name>A0A7S3B3Z0_9EUKA</name>
<evidence type="ECO:0000313" key="4">
    <source>
        <dbReference type="EMBL" id="CAE0123905.1"/>
    </source>
</evidence>
<evidence type="ECO:0000256" key="2">
    <source>
        <dbReference type="ARBA" id="ARBA00023043"/>
    </source>
</evidence>
<accession>A0A7S3B3Z0</accession>
<feature type="repeat" description="ANK" evidence="3">
    <location>
        <begin position="250"/>
        <end position="274"/>
    </location>
</feature>
<organism evidence="4">
    <name type="scientific">Haptolina ericina</name>
    <dbReference type="NCBI Taxonomy" id="156174"/>
    <lineage>
        <taxon>Eukaryota</taxon>
        <taxon>Haptista</taxon>
        <taxon>Haptophyta</taxon>
        <taxon>Prymnesiophyceae</taxon>
        <taxon>Prymnesiales</taxon>
        <taxon>Prymnesiaceae</taxon>
        <taxon>Haptolina</taxon>
    </lineage>
</organism>
<evidence type="ECO:0000256" key="1">
    <source>
        <dbReference type="ARBA" id="ARBA00022737"/>
    </source>
</evidence>
<feature type="repeat" description="ANK" evidence="3">
    <location>
        <begin position="318"/>
        <end position="350"/>
    </location>
</feature>
<dbReference type="Pfam" id="PF12796">
    <property type="entry name" value="Ank_2"/>
    <property type="match status" value="3"/>
</dbReference>
<dbReference type="SMART" id="SM00248">
    <property type="entry name" value="ANK"/>
    <property type="match status" value="9"/>
</dbReference>
<dbReference type="Gene3D" id="1.25.40.20">
    <property type="entry name" value="Ankyrin repeat-containing domain"/>
    <property type="match status" value="2"/>
</dbReference>
<dbReference type="PROSITE" id="PS50088">
    <property type="entry name" value="ANK_REPEAT"/>
    <property type="match status" value="6"/>
</dbReference>
<keyword evidence="1" id="KW-0677">Repeat</keyword>
<reference evidence="4" key="1">
    <citation type="submission" date="2021-01" db="EMBL/GenBank/DDBJ databases">
        <authorList>
            <person name="Corre E."/>
            <person name="Pelletier E."/>
            <person name="Niang G."/>
            <person name="Scheremetjew M."/>
            <person name="Finn R."/>
            <person name="Kale V."/>
            <person name="Holt S."/>
            <person name="Cochrane G."/>
            <person name="Meng A."/>
            <person name="Brown T."/>
            <person name="Cohen L."/>
        </authorList>
    </citation>
    <scope>NUCLEOTIDE SEQUENCE</scope>
    <source>
        <strain evidence="4">CCMP281</strain>
    </source>
</reference>
<keyword evidence="2 3" id="KW-0040">ANK repeat</keyword>
<dbReference type="PANTHER" id="PTHR24171">
    <property type="entry name" value="ANKYRIN REPEAT DOMAIN-CONTAINING PROTEIN 39-RELATED"/>
    <property type="match status" value="1"/>
</dbReference>
<feature type="repeat" description="ANK" evidence="3">
    <location>
        <begin position="134"/>
        <end position="167"/>
    </location>
</feature>
<feature type="repeat" description="ANK" evidence="3">
    <location>
        <begin position="175"/>
        <end position="197"/>
    </location>
</feature>
<feature type="repeat" description="ANK" evidence="3">
    <location>
        <begin position="101"/>
        <end position="133"/>
    </location>
</feature>
<dbReference type="PRINTS" id="PR01415">
    <property type="entry name" value="ANKYRIN"/>
</dbReference>
<sequence length="438" mass="46197">MAGRRAFDLAIQGGHVAVRRAIMPGGIEKDMSTAARRGSPLLEAATGGDLAKVREHSGSRGIDEPVENGVTALMTASFGNHHAVVEFLLSKGASIERTSENKATALHMAAAEGSVDVMPLLMENKADVGAQDKQGLTPLIYAANNGRVDAIRQLCTDHGASIEFVQKADEKGSAVGRTALHWAAAMGQAKSVDMLLDLLKADDEALRRALRATDDKRKATPLGLACSMGVCEIAQSLLKANSEINHSNKVGATPLIEAADGGHEQVVQLLLEPGRGALVDKLDGSNMSALMTACAARRTRTMRLLLDGRAAVDLRGDTGKTALLIACVKGYEDCVRVLIEHGASIDLADDNDLLPMAAARRHNDTVLVQTILHATEGEGSYDEGKLITGARAPAVDPVHAWKESKGAKLLRDLAALAAKNKEHFPAGRDGRTMLTAGL</sequence>
<dbReference type="AlphaFoldDB" id="A0A7S3B3Z0"/>
<dbReference type="EMBL" id="HBHX01044444">
    <property type="protein sequence ID" value="CAE0123905.1"/>
    <property type="molecule type" value="Transcribed_RNA"/>
</dbReference>
<dbReference type="InterPro" id="IPR036770">
    <property type="entry name" value="Ankyrin_rpt-contain_sf"/>
</dbReference>
<protein>
    <submittedName>
        <fullName evidence="4">Uncharacterized protein</fullName>
    </submittedName>
</protein>
<feature type="repeat" description="ANK" evidence="3">
    <location>
        <begin position="68"/>
        <end position="100"/>
    </location>
</feature>
<dbReference type="PROSITE" id="PS50297">
    <property type="entry name" value="ANK_REP_REGION"/>
    <property type="match status" value="5"/>
</dbReference>
<evidence type="ECO:0000256" key="3">
    <source>
        <dbReference type="PROSITE-ProRule" id="PRU00023"/>
    </source>
</evidence>
<gene>
    <name evidence="4" type="ORF">HERI1096_LOCUS24607</name>
</gene>
<dbReference type="SUPFAM" id="SSF48403">
    <property type="entry name" value="Ankyrin repeat"/>
    <property type="match status" value="1"/>
</dbReference>
<proteinExistence type="predicted"/>